<name>A0A6G1SLJ3_9ACAR</name>
<evidence type="ECO:0000256" key="7">
    <source>
        <dbReference type="ARBA" id="ARBA00023054"/>
    </source>
</evidence>
<comment type="subcellular location">
    <subcellularLocation>
        <location evidence="1">Membrane</location>
        <topology evidence="1">Single-pass type IV membrane protein</topology>
    </subcellularLocation>
</comment>
<evidence type="ECO:0000256" key="3">
    <source>
        <dbReference type="ARBA" id="ARBA00022448"/>
    </source>
</evidence>
<dbReference type="GO" id="GO:0006890">
    <property type="term" value="P:retrograde vesicle-mediated transport, Golgi to endoplasmic reticulum"/>
    <property type="evidence" value="ECO:0007669"/>
    <property type="project" value="TreeGrafter"/>
</dbReference>
<dbReference type="PANTHER" id="PTHR15959">
    <property type="entry name" value="SYNTAXIN-18"/>
    <property type="match status" value="1"/>
</dbReference>
<keyword evidence="6 10" id="KW-1133">Transmembrane helix</keyword>
<keyword evidence="5" id="KW-0653">Protein transport</keyword>
<gene>
    <name evidence="11" type="primary">STX18</name>
    <name evidence="11" type="ORF">g.9421</name>
</gene>
<comment type="similarity">
    <text evidence="2">Belongs to the syntaxin family.</text>
</comment>
<dbReference type="GO" id="GO:0005783">
    <property type="term" value="C:endoplasmic reticulum"/>
    <property type="evidence" value="ECO:0007669"/>
    <property type="project" value="TreeGrafter"/>
</dbReference>
<keyword evidence="3" id="KW-0813">Transport</keyword>
<feature type="transmembrane region" description="Helical" evidence="10">
    <location>
        <begin position="297"/>
        <end position="316"/>
    </location>
</feature>
<evidence type="ECO:0000256" key="2">
    <source>
        <dbReference type="ARBA" id="ARBA00009063"/>
    </source>
</evidence>
<evidence type="ECO:0000256" key="8">
    <source>
        <dbReference type="ARBA" id="ARBA00023136"/>
    </source>
</evidence>
<protein>
    <submittedName>
        <fullName evidence="11">Syntaxin-18</fullName>
    </submittedName>
</protein>
<accession>A0A6G1SLJ3</accession>
<dbReference type="AlphaFoldDB" id="A0A6G1SLJ3"/>
<feature type="region of interest" description="Disordered" evidence="9">
    <location>
        <begin position="172"/>
        <end position="191"/>
    </location>
</feature>
<evidence type="ECO:0000256" key="1">
    <source>
        <dbReference type="ARBA" id="ARBA00004211"/>
    </source>
</evidence>
<dbReference type="GO" id="GO:0015031">
    <property type="term" value="P:protein transport"/>
    <property type="evidence" value="ECO:0007669"/>
    <property type="project" value="UniProtKB-KW"/>
</dbReference>
<organism evidence="11">
    <name type="scientific">Aceria tosichella</name>
    <name type="common">wheat curl mite</name>
    <dbReference type="NCBI Taxonomy" id="561515"/>
    <lineage>
        <taxon>Eukaryota</taxon>
        <taxon>Metazoa</taxon>
        <taxon>Ecdysozoa</taxon>
        <taxon>Arthropoda</taxon>
        <taxon>Chelicerata</taxon>
        <taxon>Arachnida</taxon>
        <taxon>Acari</taxon>
        <taxon>Acariformes</taxon>
        <taxon>Trombidiformes</taxon>
        <taxon>Prostigmata</taxon>
        <taxon>Eupodina</taxon>
        <taxon>Eriophyoidea</taxon>
        <taxon>Eriophyidae</taxon>
        <taxon>Eriophyinae</taxon>
        <taxon>Aceriini</taxon>
        <taxon>Aceria</taxon>
    </lineage>
</organism>
<sequence>MDRTALFEELTAGRCESRAKRYTPLNETTSLVTKIYKMKAHLAKYGHDYLNTYGYLQGACVMTDERRAKLDVDVEEFIDSCHQKIKILQSEIRLSSCSQQVIEHREAVIRIVRRILNDLFTFFNHLRTTKIVRQMEKQKFDRIESGSGKLTPGQEYESIDGEISIEKLSNDENKFSNHNSTKAQQTSGHSVSFDDCRHQSLLAAEHHTSIDPMEIQELALENSQIHEELITLDDEVRLIGKKVVQISKLQELFTEKVMEQTCHLNQIHETAIASSENLFEGNELIRQAMMKNASTRVFILFYIVTLGFTILFLDWYNP</sequence>
<reference evidence="11" key="1">
    <citation type="submission" date="2018-10" db="EMBL/GenBank/DDBJ databases">
        <title>Transcriptome assembly of Aceria tosichella (Wheat curl mite) Type 2.</title>
        <authorList>
            <person name="Scully E.D."/>
            <person name="Geib S.M."/>
            <person name="Palmer N.A."/>
            <person name="Gupta A.K."/>
            <person name="Sarath G."/>
            <person name="Tatineni S."/>
        </authorList>
    </citation>
    <scope>NUCLEOTIDE SEQUENCE</scope>
    <source>
        <strain evidence="11">LincolnNE</strain>
    </source>
</reference>
<keyword evidence="8 10" id="KW-0472">Membrane</keyword>
<feature type="compositionally biased region" description="Polar residues" evidence="9">
    <location>
        <begin position="176"/>
        <end position="190"/>
    </location>
</feature>
<evidence type="ECO:0000256" key="6">
    <source>
        <dbReference type="ARBA" id="ARBA00022989"/>
    </source>
</evidence>
<dbReference type="EMBL" id="GGYP01006276">
    <property type="protein sequence ID" value="MDE51047.1"/>
    <property type="molecule type" value="Transcribed_RNA"/>
</dbReference>
<evidence type="ECO:0000313" key="11">
    <source>
        <dbReference type="EMBL" id="MDE51047.1"/>
    </source>
</evidence>
<evidence type="ECO:0000256" key="5">
    <source>
        <dbReference type="ARBA" id="ARBA00022927"/>
    </source>
</evidence>
<proteinExistence type="inferred from homology"/>
<dbReference type="PANTHER" id="PTHR15959:SF0">
    <property type="entry name" value="SYNTAXIN-18"/>
    <property type="match status" value="1"/>
</dbReference>
<dbReference type="GO" id="GO:0031201">
    <property type="term" value="C:SNARE complex"/>
    <property type="evidence" value="ECO:0007669"/>
    <property type="project" value="TreeGrafter"/>
</dbReference>
<evidence type="ECO:0000256" key="10">
    <source>
        <dbReference type="SAM" id="Phobius"/>
    </source>
</evidence>
<evidence type="ECO:0000256" key="4">
    <source>
        <dbReference type="ARBA" id="ARBA00022692"/>
    </source>
</evidence>
<evidence type="ECO:0000256" key="9">
    <source>
        <dbReference type="SAM" id="MobiDB-lite"/>
    </source>
</evidence>
<keyword evidence="7" id="KW-0175">Coiled coil</keyword>
<keyword evidence="4 10" id="KW-0812">Transmembrane</keyword>